<gene>
    <name evidence="2" type="ORF">GCM10010211_73740</name>
</gene>
<feature type="compositionally biased region" description="Basic and acidic residues" evidence="1">
    <location>
        <begin position="283"/>
        <end position="306"/>
    </location>
</feature>
<dbReference type="EMBL" id="BMRP01000050">
    <property type="protein sequence ID" value="GGU95881.1"/>
    <property type="molecule type" value="Genomic_DNA"/>
</dbReference>
<evidence type="ECO:0000313" key="3">
    <source>
        <dbReference type="Proteomes" id="UP000654471"/>
    </source>
</evidence>
<name>A0ABQ2VLH7_9ACTN</name>
<dbReference type="InterPro" id="IPR017520">
    <property type="entry name" value="CHP03086"/>
</dbReference>
<evidence type="ECO:0008006" key="4">
    <source>
        <dbReference type="Google" id="ProtNLM"/>
    </source>
</evidence>
<dbReference type="Proteomes" id="UP000654471">
    <property type="component" value="Unassembled WGS sequence"/>
</dbReference>
<dbReference type="SUPFAM" id="SSF109854">
    <property type="entry name" value="DinB/YfiT-like putative metalloenzymes"/>
    <property type="match status" value="1"/>
</dbReference>
<organism evidence="2 3">
    <name type="scientific">Streptomyces albospinus</name>
    <dbReference type="NCBI Taxonomy" id="285515"/>
    <lineage>
        <taxon>Bacteria</taxon>
        <taxon>Bacillati</taxon>
        <taxon>Actinomycetota</taxon>
        <taxon>Actinomycetes</taxon>
        <taxon>Kitasatosporales</taxon>
        <taxon>Streptomycetaceae</taxon>
        <taxon>Streptomyces</taxon>
    </lineage>
</organism>
<feature type="region of interest" description="Disordered" evidence="1">
    <location>
        <begin position="252"/>
        <end position="306"/>
    </location>
</feature>
<feature type="region of interest" description="Disordered" evidence="1">
    <location>
        <begin position="58"/>
        <end position="104"/>
    </location>
</feature>
<keyword evidence="3" id="KW-1185">Reference proteome</keyword>
<dbReference type="NCBIfam" id="TIGR03086">
    <property type="entry name" value="TIGR03086 family metal-binding protein"/>
    <property type="match status" value="1"/>
</dbReference>
<dbReference type="InterPro" id="IPR034660">
    <property type="entry name" value="DinB/YfiT-like"/>
</dbReference>
<dbReference type="RefSeq" id="WP_189307596.1">
    <property type="nucleotide sequence ID" value="NZ_BMRP01000050.1"/>
</dbReference>
<protein>
    <recommendedName>
        <fullName evidence="4">Mycothiol-dependent maleylpyruvate isomerase metal-binding domain-containing protein</fullName>
    </recommendedName>
</protein>
<evidence type="ECO:0000256" key="1">
    <source>
        <dbReference type="SAM" id="MobiDB-lite"/>
    </source>
</evidence>
<accession>A0ABQ2VLH7</accession>
<proteinExistence type="predicted"/>
<comment type="caution">
    <text evidence="2">The sequence shown here is derived from an EMBL/GenBank/DDBJ whole genome shotgun (WGS) entry which is preliminary data.</text>
</comment>
<feature type="region of interest" description="Disordered" evidence="1">
    <location>
        <begin position="188"/>
        <end position="224"/>
    </location>
</feature>
<reference evidence="3" key="1">
    <citation type="journal article" date="2019" name="Int. J. Syst. Evol. Microbiol.">
        <title>The Global Catalogue of Microorganisms (GCM) 10K type strain sequencing project: providing services to taxonomists for standard genome sequencing and annotation.</title>
        <authorList>
            <consortium name="The Broad Institute Genomics Platform"/>
            <consortium name="The Broad Institute Genome Sequencing Center for Infectious Disease"/>
            <person name="Wu L."/>
            <person name="Ma J."/>
        </authorList>
    </citation>
    <scope>NUCLEOTIDE SEQUENCE [LARGE SCALE GENOMIC DNA]</scope>
    <source>
        <strain evidence="3">JCM 3399</strain>
    </source>
</reference>
<sequence>MALDIELLEKALNHTTQRLNNVTLDQYQQPTPCNDFDVRALANHLVVGNPYYITLAQGGALTSPSSPRTRSAPSSLGRSTPGARRMLSPPGGPRGMQRQMPLPDCGTGPRVADLHLLEAVLHRWELATATGQDRTGDPAALQAVHDRWYGDSDEIRAHTGLFGPSKPAPDDAPALDPIAACFGRTVRLDRPQAPNGNPLRMTTPAPPMKRLPANPDGPNSMTSPGLALAPHSLSGGLCESWVLLVTPEGRLSGSEPCGSLSLPTPTWRDPPLLAATHPTSGSVDERTPGQDRDPAAAHPRDGRATA</sequence>
<feature type="compositionally biased region" description="Low complexity" evidence="1">
    <location>
        <begin position="60"/>
        <end position="76"/>
    </location>
</feature>
<evidence type="ECO:0000313" key="2">
    <source>
        <dbReference type="EMBL" id="GGU95881.1"/>
    </source>
</evidence>